<evidence type="ECO:0000313" key="3">
    <source>
        <dbReference type="EMBL" id="ESO88805.1"/>
    </source>
</evidence>
<dbReference type="GO" id="GO:0005737">
    <property type="term" value="C:cytoplasm"/>
    <property type="evidence" value="ECO:0007669"/>
    <property type="project" value="TreeGrafter"/>
</dbReference>
<evidence type="ECO:0000256" key="1">
    <source>
        <dbReference type="ARBA" id="ARBA00007989"/>
    </source>
</evidence>
<dbReference type="GO" id="GO:0008285">
    <property type="term" value="P:negative regulation of cell population proliferation"/>
    <property type="evidence" value="ECO:0007669"/>
    <property type="project" value="TreeGrafter"/>
</dbReference>
<dbReference type="OrthoDB" id="19928at2759"/>
<dbReference type="OMA" id="CKNQIML"/>
<dbReference type="CTD" id="20251899"/>
<sequence length="113" mass="12948">MKDEITSAAEFLTGLLKSSKVSKETVEKFHNILVQILCNRFHNHWFPEKPFKGSGYRCIRINHKMDPVIKEAGEASGLHDSILNTYLPRELTMWIDPRDVSYRIGENGSIGML</sequence>
<dbReference type="InterPro" id="IPR036054">
    <property type="entry name" value="BTG-like_sf"/>
</dbReference>
<dbReference type="GO" id="GO:0005634">
    <property type="term" value="C:nucleus"/>
    <property type="evidence" value="ECO:0007669"/>
    <property type="project" value="TreeGrafter"/>
</dbReference>
<organism evidence="3 4">
    <name type="scientific">Lottia gigantea</name>
    <name type="common">Giant owl limpet</name>
    <dbReference type="NCBI Taxonomy" id="225164"/>
    <lineage>
        <taxon>Eukaryota</taxon>
        <taxon>Metazoa</taxon>
        <taxon>Spiralia</taxon>
        <taxon>Lophotrochozoa</taxon>
        <taxon>Mollusca</taxon>
        <taxon>Gastropoda</taxon>
        <taxon>Patellogastropoda</taxon>
        <taxon>Lottioidea</taxon>
        <taxon>Lottiidae</taxon>
        <taxon>Lottia</taxon>
    </lineage>
</organism>
<dbReference type="RefSeq" id="XP_009060417.1">
    <property type="nucleotide sequence ID" value="XM_009062169.1"/>
</dbReference>
<dbReference type="InterPro" id="IPR002087">
    <property type="entry name" value="Anti_prolifrtn"/>
</dbReference>
<dbReference type="InterPro" id="IPR033332">
    <property type="entry name" value="BTG"/>
</dbReference>
<dbReference type="HOGENOM" id="CLU_079660_4_2_1"/>
<dbReference type="AlphaFoldDB" id="V4A1K2"/>
<gene>
    <name evidence="3" type="ORF">LOTGIDRAFT_69092</name>
</gene>
<dbReference type="KEGG" id="lgi:LOTGIDRAFT_69092"/>
<protein>
    <recommendedName>
        <fullName evidence="2">Anti-proliferative protein domain-containing protein</fullName>
    </recommendedName>
</protein>
<proteinExistence type="inferred from homology"/>
<accession>V4A1K2</accession>
<reference evidence="3 4" key="1">
    <citation type="journal article" date="2013" name="Nature">
        <title>Insights into bilaterian evolution from three spiralian genomes.</title>
        <authorList>
            <person name="Simakov O."/>
            <person name="Marletaz F."/>
            <person name="Cho S.J."/>
            <person name="Edsinger-Gonzales E."/>
            <person name="Havlak P."/>
            <person name="Hellsten U."/>
            <person name="Kuo D.H."/>
            <person name="Larsson T."/>
            <person name="Lv J."/>
            <person name="Arendt D."/>
            <person name="Savage R."/>
            <person name="Osoegawa K."/>
            <person name="de Jong P."/>
            <person name="Grimwood J."/>
            <person name="Chapman J.A."/>
            <person name="Shapiro H."/>
            <person name="Aerts A."/>
            <person name="Otillar R.P."/>
            <person name="Terry A.Y."/>
            <person name="Boore J.L."/>
            <person name="Grigoriev I.V."/>
            <person name="Lindberg D.R."/>
            <person name="Seaver E.C."/>
            <person name="Weisblat D.A."/>
            <person name="Putnam N.H."/>
            <person name="Rokhsar D.S."/>
        </authorList>
    </citation>
    <scope>NUCLEOTIDE SEQUENCE [LARGE SCALE GENOMIC DNA]</scope>
</reference>
<dbReference type="GeneID" id="20251899"/>
<dbReference type="PANTHER" id="PTHR22978">
    <property type="entry name" value="B-CELL TRANSLOCATION GENE"/>
    <property type="match status" value="1"/>
</dbReference>
<dbReference type="PANTHER" id="PTHR22978:SF22">
    <property type="entry name" value="BTG FAMILY PROTEIN"/>
    <property type="match status" value="1"/>
</dbReference>
<dbReference type="SUPFAM" id="SSF160696">
    <property type="entry name" value="BTG domain-like"/>
    <property type="match status" value="1"/>
</dbReference>
<dbReference type="SMART" id="SM00099">
    <property type="entry name" value="btg1"/>
    <property type="match status" value="1"/>
</dbReference>
<dbReference type="Gene3D" id="3.90.640.90">
    <property type="entry name" value="Anti-proliferative protein, N-terminal domain"/>
    <property type="match status" value="1"/>
</dbReference>
<feature type="non-terminal residue" evidence="3">
    <location>
        <position position="113"/>
    </location>
</feature>
<keyword evidence="4" id="KW-1185">Reference proteome</keyword>
<evidence type="ECO:0000313" key="4">
    <source>
        <dbReference type="Proteomes" id="UP000030746"/>
    </source>
</evidence>
<dbReference type="Pfam" id="PF07742">
    <property type="entry name" value="BTG"/>
    <property type="match status" value="1"/>
</dbReference>
<dbReference type="EMBL" id="KB202620">
    <property type="protein sequence ID" value="ESO88805.1"/>
    <property type="molecule type" value="Genomic_DNA"/>
</dbReference>
<evidence type="ECO:0000259" key="2">
    <source>
        <dbReference type="SMART" id="SM00099"/>
    </source>
</evidence>
<dbReference type="Proteomes" id="UP000030746">
    <property type="component" value="Unassembled WGS sequence"/>
</dbReference>
<name>V4A1K2_LOTGI</name>
<comment type="similarity">
    <text evidence="1">Belongs to the BTG family.</text>
</comment>
<feature type="domain" description="Anti-proliferative protein" evidence="2">
    <location>
        <begin position="1"/>
        <end position="107"/>
    </location>
</feature>
<dbReference type="STRING" id="225164.V4A1K2"/>
<dbReference type="PRINTS" id="PR00310">
    <property type="entry name" value="ANTIPRLFBTG1"/>
</dbReference>